<dbReference type="HAMAP" id="MF_01590">
    <property type="entry name" value="tRNA_carboxymethyltr_CmoB"/>
    <property type="match status" value="1"/>
</dbReference>
<feature type="binding site" evidence="3">
    <location>
        <begin position="154"/>
        <end position="156"/>
    </location>
    <ligand>
        <name>carboxy-S-adenosyl-L-methionine</name>
        <dbReference type="ChEBI" id="CHEBI:134278"/>
    </ligand>
</feature>
<feature type="binding site" evidence="3">
    <location>
        <position position="198"/>
    </location>
    <ligand>
        <name>carboxy-S-adenosyl-L-methionine</name>
        <dbReference type="ChEBI" id="CHEBI:134278"/>
    </ligand>
</feature>
<dbReference type="NCBIfam" id="TIGR00452">
    <property type="entry name" value="tRNA 5-methoxyuridine(34)/uridine 5-oxyacetic acid(34) synthase CmoB"/>
    <property type="match status" value="1"/>
</dbReference>
<evidence type="ECO:0000256" key="1">
    <source>
        <dbReference type="ARBA" id="ARBA00022679"/>
    </source>
</evidence>
<dbReference type="GO" id="GO:0008168">
    <property type="term" value="F:methyltransferase activity"/>
    <property type="evidence" value="ECO:0007669"/>
    <property type="project" value="TreeGrafter"/>
</dbReference>
<dbReference type="Gene3D" id="3.40.50.150">
    <property type="entry name" value="Vaccinia Virus protein VP39"/>
    <property type="match status" value="1"/>
</dbReference>
<dbReference type="PANTHER" id="PTHR43464:SF95">
    <property type="entry name" value="TRNA U34 CARBOXYMETHYLTRANSFERASE"/>
    <property type="match status" value="1"/>
</dbReference>
<dbReference type="EMBL" id="MPRL01000002">
    <property type="protein sequence ID" value="OOZ42223.1"/>
    <property type="molecule type" value="Genomic_DNA"/>
</dbReference>
<dbReference type="InterPro" id="IPR029063">
    <property type="entry name" value="SAM-dependent_MTases_sf"/>
</dbReference>
<dbReference type="SUPFAM" id="SSF53335">
    <property type="entry name" value="S-adenosyl-L-methionine-dependent methyltransferases"/>
    <property type="match status" value="1"/>
</dbReference>
<feature type="binding site" evidence="3">
    <location>
        <position position="132"/>
    </location>
    <ligand>
        <name>carboxy-S-adenosyl-L-methionine</name>
        <dbReference type="ChEBI" id="CHEBI:134278"/>
    </ligand>
</feature>
<accession>A0A1T2LAU8</accession>
<dbReference type="GO" id="GO:0002098">
    <property type="term" value="P:tRNA wobble uridine modification"/>
    <property type="evidence" value="ECO:0007669"/>
    <property type="project" value="InterPro"/>
</dbReference>
<comment type="similarity">
    <text evidence="3">Belongs to the class I-like SAM-binding methyltransferase superfamily. CmoB family.</text>
</comment>
<comment type="catalytic activity">
    <reaction evidence="3">
        <text>carboxy-S-adenosyl-L-methionine + 5-hydroxyuridine(34) in tRNA = 5-carboxymethoxyuridine(34) in tRNA + S-adenosyl-L-homocysteine + H(+)</text>
        <dbReference type="Rhea" id="RHEA:52848"/>
        <dbReference type="Rhea" id="RHEA-COMP:13381"/>
        <dbReference type="Rhea" id="RHEA-COMP:13383"/>
        <dbReference type="ChEBI" id="CHEBI:15378"/>
        <dbReference type="ChEBI" id="CHEBI:57856"/>
        <dbReference type="ChEBI" id="CHEBI:134278"/>
        <dbReference type="ChEBI" id="CHEBI:136877"/>
        <dbReference type="ChEBI" id="CHEBI:136879"/>
    </reaction>
</comment>
<feature type="binding site" evidence="3">
    <location>
        <position position="317"/>
    </location>
    <ligand>
        <name>carboxy-S-adenosyl-L-methionine</name>
        <dbReference type="ChEBI" id="CHEBI:134278"/>
    </ligand>
</feature>
<feature type="binding site" evidence="3">
    <location>
        <position position="113"/>
    </location>
    <ligand>
        <name>carboxy-S-adenosyl-L-methionine</name>
        <dbReference type="ChEBI" id="CHEBI:134278"/>
    </ligand>
</feature>
<dbReference type="OrthoDB" id="9773188at2"/>
<dbReference type="InterPro" id="IPR010017">
    <property type="entry name" value="CmoB"/>
</dbReference>
<dbReference type="CDD" id="cd02440">
    <property type="entry name" value="AdoMet_MTases"/>
    <property type="match status" value="1"/>
</dbReference>
<evidence type="ECO:0000256" key="3">
    <source>
        <dbReference type="HAMAP-Rule" id="MF_01590"/>
    </source>
</evidence>
<evidence type="ECO:0000313" key="5">
    <source>
        <dbReference type="Proteomes" id="UP000191110"/>
    </source>
</evidence>
<organism evidence="4 5">
    <name type="scientific">Solemya pervernicosa gill symbiont</name>
    <dbReference type="NCBI Taxonomy" id="642797"/>
    <lineage>
        <taxon>Bacteria</taxon>
        <taxon>Pseudomonadati</taxon>
        <taxon>Pseudomonadota</taxon>
        <taxon>Gammaproteobacteria</taxon>
        <taxon>sulfur-oxidizing symbionts</taxon>
    </lineage>
</organism>
<feature type="binding site" evidence="3">
    <location>
        <position position="94"/>
    </location>
    <ligand>
        <name>carboxy-S-adenosyl-L-methionine</name>
        <dbReference type="ChEBI" id="CHEBI:134278"/>
    </ligand>
</feature>
<dbReference type="AlphaFoldDB" id="A0A1T2LAU8"/>
<feature type="binding site" evidence="3">
    <location>
        <position position="108"/>
    </location>
    <ligand>
        <name>carboxy-S-adenosyl-L-methionine</name>
        <dbReference type="ChEBI" id="CHEBI:134278"/>
    </ligand>
</feature>
<dbReference type="EC" id="2.5.1.-" evidence="3"/>
<dbReference type="GO" id="GO:0016765">
    <property type="term" value="F:transferase activity, transferring alkyl or aryl (other than methyl) groups"/>
    <property type="evidence" value="ECO:0007669"/>
    <property type="project" value="UniProtKB-UniRule"/>
</dbReference>
<dbReference type="InterPro" id="IPR027555">
    <property type="entry name" value="Mo5U34_MeTrfas-like"/>
</dbReference>
<comment type="function">
    <text evidence="3">Catalyzes carboxymethyl transfer from carboxy-S-adenosyl-L-methionine (Cx-SAM) to 5-hydroxyuridine (ho5U) to form 5-carboxymethoxyuridine (cmo5U) at position 34 in tRNAs.</text>
</comment>
<dbReference type="Proteomes" id="UP000191110">
    <property type="component" value="Unassembled WGS sequence"/>
</dbReference>
<protein>
    <recommendedName>
        <fullName evidence="3">tRNA U34 carboxymethyltransferase</fullName>
        <ecNumber evidence="3">2.5.1.-</ecNumber>
    </recommendedName>
</protein>
<name>A0A1T2LAU8_9GAMM</name>
<feature type="binding site" evidence="3">
    <location>
        <begin position="182"/>
        <end position="183"/>
    </location>
    <ligand>
        <name>carboxy-S-adenosyl-L-methionine</name>
        <dbReference type="ChEBI" id="CHEBI:134278"/>
    </ligand>
</feature>
<reference evidence="4 5" key="1">
    <citation type="submission" date="2016-11" db="EMBL/GenBank/DDBJ databases">
        <title>Mixed transmission modes and dynamic genome evolution in an obligate animal-bacterial symbiosis.</title>
        <authorList>
            <person name="Russell S.L."/>
            <person name="Corbett-Detig R.B."/>
            <person name="Cavanaugh C.M."/>
        </authorList>
    </citation>
    <scope>NUCLEOTIDE SEQUENCE [LARGE SCALE GENOMIC DNA]</scope>
    <source>
        <strain evidence="4">Sveles-Q1</strain>
    </source>
</reference>
<sequence>MNFSPFGYEHLFAWMADSSLAHWLDSVPQKSEDKLARHGDLPRWLAALEALPKLSPSHIDLSKACIEIGYGNELTEATRKEIRETLLAFHPWRKGPFCPYGIHIDTEWRSDWKWARIEDAIDLKEKTVLDVGSGNGYYGWRMLGAGAERVIGIDPTISYVMQYTAMRHFIGERAMHILPLKLDEIPEGNKSFDTVFSMGVIYHRKDHMEHIEQLIQHLKPGGQLIIEGLVIECHQGELLHPNGRYAKMKNVHTLPSPATLMLWLEKAGLSNIELIDVSPTTADEQRRTEWMHFESMANYLDPDNPNKTVEGHPAPIRAIVSASL</sequence>
<dbReference type="Pfam" id="PF08003">
    <property type="entry name" value="Methyltransf_9"/>
    <property type="match status" value="1"/>
</dbReference>
<dbReference type="NCBIfam" id="NF011650">
    <property type="entry name" value="PRK15068.1"/>
    <property type="match status" value="1"/>
</dbReference>
<dbReference type="PANTHER" id="PTHR43464">
    <property type="entry name" value="METHYLTRANSFERASE"/>
    <property type="match status" value="1"/>
</dbReference>
<gene>
    <name evidence="3" type="primary">cmoB</name>
    <name evidence="4" type="ORF">BOW53_01190</name>
</gene>
<evidence type="ECO:0000256" key="2">
    <source>
        <dbReference type="ARBA" id="ARBA00022694"/>
    </source>
</evidence>
<feature type="binding site" evidence="3">
    <location>
        <position position="202"/>
    </location>
    <ligand>
        <name>carboxy-S-adenosyl-L-methionine</name>
        <dbReference type="ChEBI" id="CHEBI:134278"/>
    </ligand>
</feature>
<dbReference type="RefSeq" id="WP_078482250.1">
    <property type="nucleotide sequence ID" value="NZ_MPRL01000002.1"/>
</dbReference>
<comment type="caution">
    <text evidence="4">The sequence shown here is derived from an EMBL/GenBank/DDBJ whole genome shotgun (WGS) entry which is preliminary data.</text>
</comment>
<keyword evidence="1 3" id="KW-0808">Transferase</keyword>
<keyword evidence="2 3" id="KW-0819">tRNA processing</keyword>
<keyword evidence="5" id="KW-1185">Reference proteome</keyword>
<evidence type="ECO:0000313" key="4">
    <source>
        <dbReference type="EMBL" id="OOZ42223.1"/>
    </source>
</evidence>
<proteinExistence type="inferred from homology"/>
<comment type="subunit">
    <text evidence="3">Homotetramer.</text>
</comment>